<comment type="caution">
    <text evidence="1">The sequence shown here is derived from an EMBL/GenBank/DDBJ whole genome shotgun (WGS) entry which is preliminary data.</text>
</comment>
<dbReference type="Proteomes" id="UP000051568">
    <property type="component" value="Unassembled WGS sequence"/>
</dbReference>
<evidence type="ECO:0000313" key="1">
    <source>
        <dbReference type="EMBL" id="KRN64903.1"/>
    </source>
</evidence>
<keyword evidence="2" id="KW-1185">Reference proteome</keyword>
<dbReference type="AlphaFoldDB" id="A0A0R2ISQ2"/>
<dbReference type="STRING" id="319652.IV80_GL000600"/>
<reference evidence="1 2" key="1">
    <citation type="journal article" date="2015" name="Genome Announc.">
        <title>Expanding the biotechnology potential of lactobacilli through comparative genomics of 213 strains and associated genera.</title>
        <authorList>
            <person name="Sun Z."/>
            <person name="Harris H.M."/>
            <person name="McCann A."/>
            <person name="Guo C."/>
            <person name="Argimon S."/>
            <person name="Zhang W."/>
            <person name="Yang X."/>
            <person name="Jeffery I.B."/>
            <person name="Cooney J.C."/>
            <person name="Kagawa T.F."/>
            <person name="Liu W."/>
            <person name="Song Y."/>
            <person name="Salvetti E."/>
            <person name="Wrobel A."/>
            <person name="Rasinkangas P."/>
            <person name="Parkhill J."/>
            <person name="Rea M.C."/>
            <person name="O'Sullivan O."/>
            <person name="Ritari J."/>
            <person name="Douillard F.P."/>
            <person name="Paul Ross R."/>
            <person name="Yang R."/>
            <person name="Briner A.E."/>
            <person name="Felis G.E."/>
            <person name="de Vos W.M."/>
            <person name="Barrangou R."/>
            <person name="Klaenhammer T.R."/>
            <person name="Caufield P.W."/>
            <person name="Cui Y."/>
            <person name="Zhang H."/>
            <person name="O'Toole P.W."/>
        </authorList>
    </citation>
    <scope>NUCLEOTIDE SEQUENCE [LARGE SCALE GENOMIC DNA]</scope>
    <source>
        <strain evidence="1 2">DSM 17757</strain>
    </source>
</reference>
<organism evidence="1 2">
    <name type="scientific">Pediococcus cellicola</name>
    <dbReference type="NCBI Taxonomy" id="319652"/>
    <lineage>
        <taxon>Bacteria</taxon>
        <taxon>Bacillati</taxon>
        <taxon>Bacillota</taxon>
        <taxon>Bacilli</taxon>
        <taxon>Lactobacillales</taxon>
        <taxon>Lactobacillaceae</taxon>
        <taxon>Pediococcus</taxon>
    </lineage>
</organism>
<sequence>MAKGKLLLGVLIGGAAAVYGTLKLTGTTKEELIKAAQSRVNRFREQNDLEGEDWEQELKDRVFDSAVEIKNKVLESKDELFGAASDSFSESTDALKNELDAENDVFVNGAETYDAPTEVFMPHTHKNDSPAE</sequence>
<dbReference type="EMBL" id="JQBR01000015">
    <property type="protein sequence ID" value="KRN64903.1"/>
    <property type="molecule type" value="Genomic_DNA"/>
</dbReference>
<evidence type="ECO:0000313" key="2">
    <source>
        <dbReference type="Proteomes" id="UP000051568"/>
    </source>
</evidence>
<name>A0A0R2ISQ2_9LACO</name>
<dbReference type="RefSeq" id="WP_057752810.1">
    <property type="nucleotide sequence ID" value="NZ_BJVH01000017.1"/>
</dbReference>
<dbReference type="PATRIC" id="fig|319652.3.peg.607"/>
<gene>
    <name evidence="1" type="ORF">IV80_GL000600</name>
</gene>
<protein>
    <submittedName>
        <fullName evidence="1">Uncharacterized protein</fullName>
    </submittedName>
</protein>
<proteinExistence type="predicted"/>
<dbReference type="OrthoDB" id="2249667at2"/>
<accession>A0A0R2ISQ2</accession>